<dbReference type="InterPro" id="IPR015881">
    <property type="entry name" value="ARHD_Rieske_2Fe_2S"/>
</dbReference>
<gene>
    <name evidence="9" type="ORF">LCGC14_0637340</name>
</gene>
<dbReference type="Pfam" id="PF00355">
    <property type="entry name" value="Rieske"/>
    <property type="match status" value="1"/>
</dbReference>
<dbReference type="PRINTS" id="PR00090">
    <property type="entry name" value="RNGDIOXGNASE"/>
</dbReference>
<evidence type="ECO:0000256" key="2">
    <source>
        <dbReference type="ARBA" id="ARBA00022714"/>
    </source>
</evidence>
<proteinExistence type="predicted"/>
<keyword evidence="2" id="KW-0001">2Fe-2S</keyword>
<keyword evidence="3" id="KW-0479">Metal-binding</keyword>
<dbReference type="CDD" id="cd03469">
    <property type="entry name" value="Rieske_RO_Alpha_N"/>
    <property type="match status" value="1"/>
</dbReference>
<sequence>MTNNDTLTQQVTEMRHELALIANAPAGAPRGPSGRFYTDPAYFDYERKTVLRKNWHCVGRADELTNVGDYRAIQLLDEPLIVVRDTEKIKVLSNVCRHRGMPLVKDTGNAKRFVCSYHAWTYGTDGALLRAARMKNASFDLKSCRLPEMCSEERYGFIYVCLDSSPPDIDKVLAGLEAVIGHYQPELFRIVHTATEIWKTNWKCLVENFMEGYHLSVVHPETLHGYTPTGLSKKGPSGEGFTSYFAKYPQGIEARGQGAPGLDDDERARSSLFSVFPCQVASVAASLLVSLSIRPVKVDEIEVTWTMSTFGDELDGDTIEKRISLWEEVNREDREKLEIMQTALSSVHATGGPLAGSDYEGTVFDFLSWQARQDMAFDTAAQGA</sequence>
<feature type="domain" description="Rieske" evidence="8">
    <location>
        <begin position="55"/>
        <end position="160"/>
    </location>
</feature>
<dbReference type="SUPFAM" id="SSF55961">
    <property type="entry name" value="Bet v1-like"/>
    <property type="match status" value="1"/>
</dbReference>
<keyword evidence="4" id="KW-0560">Oxidoreductase</keyword>
<dbReference type="Gene3D" id="2.102.10.10">
    <property type="entry name" value="Rieske [2Fe-2S] iron-sulphur domain"/>
    <property type="match status" value="1"/>
</dbReference>
<dbReference type="EMBL" id="LAZR01001141">
    <property type="protein sequence ID" value="KKN49986.1"/>
    <property type="molecule type" value="Genomic_DNA"/>
</dbReference>
<dbReference type="Gene3D" id="3.90.380.10">
    <property type="entry name" value="Naphthalene 1,2-dioxygenase Alpha Subunit, Chain A, domain 1"/>
    <property type="match status" value="2"/>
</dbReference>
<dbReference type="SUPFAM" id="SSF50022">
    <property type="entry name" value="ISP domain"/>
    <property type="match status" value="1"/>
</dbReference>
<keyword evidence="6" id="KW-0411">Iron-sulfur</keyword>
<accession>A0A0F9TLN6</accession>
<evidence type="ECO:0000256" key="3">
    <source>
        <dbReference type="ARBA" id="ARBA00022723"/>
    </source>
</evidence>
<evidence type="ECO:0000256" key="4">
    <source>
        <dbReference type="ARBA" id="ARBA00023002"/>
    </source>
</evidence>
<evidence type="ECO:0000256" key="1">
    <source>
        <dbReference type="ARBA" id="ARBA00001962"/>
    </source>
</evidence>
<dbReference type="AlphaFoldDB" id="A0A0F9TLN6"/>
<evidence type="ECO:0000256" key="7">
    <source>
        <dbReference type="ARBA" id="ARBA00023027"/>
    </source>
</evidence>
<dbReference type="GO" id="GO:0005506">
    <property type="term" value="F:iron ion binding"/>
    <property type="evidence" value="ECO:0007669"/>
    <property type="project" value="InterPro"/>
</dbReference>
<dbReference type="InterPro" id="IPR036922">
    <property type="entry name" value="Rieske_2Fe-2S_sf"/>
</dbReference>
<comment type="caution">
    <text evidence="9">The sequence shown here is derived from an EMBL/GenBank/DDBJ whole genome shotgun (WGS) entry which is preliminary data.</text>
</comment>
<protein>
    <recommendedName>
        <fullName evidence="8">Rieske domain-containing protein</fullName>
    </recommendedName>
</protein>
<dbReference type="PANTHER" id="PTHR43756">
    <property type="entry name" value="CHOLINE MONOOXYGENASE, CHLOROPLASTIC"/>
    <property type="match status" value="1"/>
</dbReference>
<dbReference type="InterPro" id="IPR017941">
    <property type="entry name" value="Rieske_2Fe-2S"/>
</dbReference>
<keyword evidence="7" id="KW-0520">NAD</keyword>
<keyword evidence="5" id="KW-0408">Iron</keyword>
<evidence type="ECO:0000313" key="9">
    <source>
        <dbReference type="EMBL" id="KKN49986.1"/>
    </source>
</evidence>
<evidence type="ECO:0000259" key="8">
    <source>
        <dbReference type="PROSITE" id="PS51296"/>
    </source>
</evidence>
<dbReference type="InterPro" id="IPR001663">
    <property type="entry name" value="Rng_hydr_dOase-A"/>
</dbReference>
<name>A0A0F9TLN6_9ZZZZ</name>
<reference evidence="9" key="1">
    <citation type="journal article" date="2015" name="Nature">
        <title>Complex archaea that bridge the gap between prokaryotes and eukaryotes.</title>
        <authorList>
            <person name="Spang A."/>
            <person name="Saw J.H."/>
            <person name="Jorgensen S.L."/>
            <person name="Zaremba-Niedzwiedzka K."/>
            <person name="Martijn J."/>
            <person name="Lind A.E."/>
            <person name="van Eijk R."/>
            <person name="Schleper C."/>
            <person name="Guy L."/>
            <person name="Ettema T.J."/>
        </authorList>
    </citation>
    <scope>NUCLEOTIDE SEQUENCE</scope>
</reference>
<dbReference type="GO" id="GO:0016491">
    <property type="term" value="F:oxidoreductase activity"/>
    <property type="evidence" value="ECO:0007669"/>
    <property type="project" value="UniProtKB-KW"/>
</dbReference>
<comment type="cofactor">
    <cofactor evidence="1">
        <name>Fe cation</name>
        <dbReference type="ChEBI" id="CHEBI:24875"/>
    </cofactor>
</comment>
<dbReference type="PANTHER" id="PTHR43756:SF5">
    <property type="entry name" value="CHOLINE MONOOXYGENASE, CHLOROPLASTIC"/>
    <property type="match status" value="1"/>
</dbReference>
<organism evidence="9">
    <name type="scientific">marine sediment metagenome</name>
    <dbReference type="NCBI Taxonomy" id="412755"/>
    <lineage>
        <taxon>unclassified sequences</taxon>
        <taxon>metagenomes</taxon>
        <taxon>ecological metagenomes</taxon>
    </lineage>
</organism>
<evidence type="ECO:0000256" key="5">
    <source>
        <dbReference type="ARBA" id="ARBA00023004"/>
    </source>
</evidence>
<dbReference type="Pfam" id="PF00848">
    <property type="entry name" value="Ring_hydroxyl_A"/>
    <property type="match status" value="1"/>
</dbReference>
<dbReference type="InterPro" id="IPR015879">
    <property type="entry name" value="Ring_hydroxy_dOase_asu_C_dom"/>
</dbReference>
<dbReference type="PROSITE" id="PS51296">
    <property type="entry name" value="RIESKE"/>
    <property type="match status" value="1"/>
</dbReference>
<dbReference type="GO" id="GO:0051537">
    <property type="term" value="F:2 iron, 2 sulfur cluster binding"/>
    <property type="evidence" value="ECO:0007669"/>
    <property type="project" value="UniProtKB-KW"/>
</dbReference>
<dbReference type="PROSITE" id="PS00570">
    <property type="entry name" value="RING_HYDROXYL_ALPHA"/>
    <property type="match status" value="1"/>
</dbReference>
<evidence type="ECO:0000256" key="6">
    <source>
        <dbReference type="ARBA" id="ARBA00023014"/>
    </source>
</evidence>